<feature type="compositionally biased region" description="Acidic residues" evidence="1">
    <location>
        <begin position="368"/>
        <end position="381"/>
    </location>
</feature>
<comment type="caution">
    <text evidence="2">The sequence shown here is derived from an EMBL/GenBank/DDBJ whole genome shotgun (WGS) entry which is preliminary data.</text>
</comment>
<feature type="region of interest" description="Disordered" evidence="1">
    <location>
        <begin position="151"/>
        <end position="204"/>
    </location>
</feature>
<sequence>MASSDDDNDKKPPARKAYVNPYAKKEKSKDASSKPKPLARMQTSGKAPRSQYPSGYSQYESVDDVDVGDDIQNEPAQSSRKPPPYASSSDRLRFDPFHPHSPSNDGYVPPQKDSPNTAIAKKRRSTINSIRPGSKLLDSGSVYYHVPAIYAAENPNSPPGTPPRQPVAGMVDDNPAPPAGVPSPGIMPAHPSPAKNSNDDEEDEFPLEDFVRLGATTLTLSERCYVTIDNLKVSKVFLIDVVQRYYHGCNQSYLDSGLEIAWKFEDHLLKQPIFWIAQSGYPFPRPRDNFAMMGLYFHPDKFIEMLQMLHYAISMEWGFFNKVADAFKWNHDEYAQRLTFFKEAHPFSGWMCRRRERAEVDNIHDPIQDPDNDNDSDDDDNDNNHGPDRDGGGIRGKQRNGSRGTSANNNTNNKSQPEIRGDGNGGLLPNQAYIPLTIRTGKYSMEFGMGGTEESLNLSSTPKCSVHASRKRAPDTDDSGRTAETALVITDSGDVEEPPKAVAKPVVPKQGAASKPKPGSTSKTALEIHSSSSEDSDRKPAAKKKTSASGSSTDETTDNSSDDSTEDNTDGSPESLSSLSSRDSPPTRAAKQKNSKKTVRRRLQLTKEEESSESESEAEESKELQHCSQDSEEEDDNKDASSPGGNSSTTSLTY</sequence>
<evidence type="ECO:0000313" key="3">
    <source>
        <dbReference type="Proteomes" id="UP001153069"/>
    </source>
</evidence>
<feature type="compositionally biased region" description="Basic residues" evidence="1">
    <location>
        <begin position="590"/>
        <end position="604"/>
    </location>
</feature>
<feature type="compositionally biased region" description="Basic and acidic residues" evidence="1">
    <location>
        <begin position="472"/>
        <end position="481"/>
    </location>
</feature>
<name>A0A9N8E8S8_9STRA</name>
<dbReference type="EMBL" id="CAICTM010000747">
    <property type="protein sequence ID" value="CAB9515919.1"/>
    <property type="molecule type" value="Genomic_DNA"/>
</dbReference>
<feature type="region of interest" description="Disordered" evidence="1">
    <location>
        <begin position="361"/>
        <end position="428"/>
    </location>
</feature>
<feature type="region of interest" description="Disordered" evidence="1">
    <location>
        <begin position="453"/>
        <end position="654"/>
    </location>
</feature>
<gene>
    <name evidence="2" type="ORF">SEMRO_748_G196610.1</name>
</gene>
<feature type="compositionally biased region" description="Basic and acidic residues" evidence="1">
    <location>
        <begin position="23"/>
        <end position="33"/>
    </location>
</feature>
<evidence type="ECO:0000256" key="1">
    <source>
        <dbReference type="SAM" id="MobiDB-lite"/>
    </source>
</evidence>
<feature type="compositionally biased region" description="Acidic residues" evidence="1">
    <location>
        <begin position="61"/>
        <end position="72"/>
    </location>
</feature>
<feature type="compositionally biased region" description="Polar residues" evidence="1">
    <location>
        <begin position="399"/>
        <end position="416"/>
    </location>
</feature>
<feature type="compositionally biased region" description="Low complexity" evidence="1">
    <location>
        <begin position="500"/>
        <end position="509"/>
    </location>
</feature>
<dbReference type="Proteomes" id="UP001153069">
    <property type="component" value="Unassembled WGS sequence"/>
</dbReference>
<reference evidence="2" key="1">
    <citation type="submission" date="2020-06" db="EMBL/GenBank/DDBJ databases">
        <authorList>
            <consortium name="Plant Systems Biology data submission"/>
        </authorList>
    </citation>
    <scope>NUCLEOTIDE SEQUENCE</scope>
    <source>
        <strain evidence="2">D6</strain>
    </source>
</reference>
<feature type="compositionally biased region" description="Pro residues" evidence="1">
    <location>
        <begin position="156"/>
        <end position="165"/>
    </location>
</feature>
<feature type="compositionally biased region" description="Polar residues" evidence="1">
    <location>
        <begin position="519"/>
        <end position="533"/>
    </location>
</feature>
<feature type="region of interest" description="Disordered" evidence="1">
    <location>
        <begin position="1"/>
        <end position="134"/>
    </location>
</feature>
<organism evidence="2 3">
    <name type="scientific">Seminavis robusta</name>
    <dbReference type="NCBI Taxonomy" id="568900"/>
    <lineage>
        <taxon>Eukaryota</taxon>
        <taxon>Sar</taxon>
        <taxon>Stramenopiles</taxon>
        <taxon>Ochrophyta</taxon>
        <taxon>Bacillariophyta</taxon>
        <taxon>Bacillariophyceae</taxon>
        <taxon>Bacillariophycidae</taxon>
        <taxon>Naviculales</taxon>
        <taxon>Naviculaceae</taxon>
        <taxon>Seminavis</taxon>
    </lineage>
</organism>
<keyword evidence="3" id="KW-1185">Reference proteome</keyword>
<evidence type="ECO:0000313" key="2">
    <source>
        <dbReference type="EMBL" id="CAB9515919.1"/>
    </source>
</evidence>
<feature type="compositionally biased region" description="Low complexity" evidence="1">
    <location>
        <begin position="570"/>
        <end position="586"/>
    </location>
</feature>
<protein>
    <submittedName>
        <fullName evidence="2">Uncharacterized protein</fullName>
    </submittedName>
</protein>
<feature type="compositionally biased region" description="Polar residues" evidence="1">
    <location>
        <begin position="454"/>
        <end position="463"/>
    </location>
</feature>
<accession>A0A9N8E8S8</accession>
<feature type="compositionally biased region" description="Basic and acidic residues" evidence="1">
    <location>
        <begin position="382"/>
        <end position="392"/>
    </location>
</feature>
<feature type="compositionally biased region" description="Polar residues" evidence="1">
    <location>
        <begin position="41"/>
        <end position="60"/>
    </location>
</feature>
<proteinExistence type="predicted"/>
<feature type="compositionally biased region" description="Acidic residues" evidence="1">
    <location>
        <begin position="555"/>
        <end position="569"/>
    </location>
</feature>
<feature type="compositionally biased region" description="Polar residues" evidence="1">
    <location>
        <begin position="643"/>
        <end position="654"/>
    </location>
</feature>
<dbReference type="AlphaFoldDB" id="A0A9N8E8S8"/>